<name>A0A6N7XMR9_9ACTN</name>
<dbReference type="GO" id="GO:0016020">
    <property type="term" value="C:membrane"/>
    <property type="evidence" value="ECO:0007669"/>
    <property type="project" value="TreeGrafter"/>
</dbReference>
<keyword evidence="7" id="KW-1185">Reference proteome</keyword>
<dbReference type="SUPFAM" id="SSF88713">
    <property type="entry name" value="Glycoside hydrolase/deacetylase"/>
    <property type="match status" value="1"/>
</dbReference>
<keyword evidence="1" id="KW-0479">Metal-binding</keyword>
<keyword evidence="4" id="KW-1133">Transmembrane helix</keyword>
<accession>A0A6N7XMR9</accession>
<dbReference type="InterPro" id="IPR002509">
    <property type="entry name" value="NODB_dom"/>
</dbReference>
<feature type="region of interest" description="Disordered" evidence="3">
    <location>
        <begin position="175"/>
        <end position="205"/>
    </location>
</feature>
<dbReference type="AlphaFoldDB" id="A0A6N7XMR9"/>
<evidence type="ECO:0000259" key="5">
    <source>
        <dbReference type="PROSITE" id="PS51677"/>
    </source>
</evidence>
<evidence type="ECO:0000256" key="1">
    <source>
        <dbReference type="ARBA" id="ARBA00022723"/>
    </source>
</evidence>
<organism evidence="6 7">
    <name type="scientific">Olsenella porci</name>
    <dbReference type="NCBI Taxonomy" id="2652279"/>
    <lineage>
        <taxon>Bacteria</taxon>
        <taxon>Bacillati</taxon>
        <taxon>Actinomycetota</taxon>
        <taxon>Coriobacteriia</taxon>
        <taxon>Coriobacteriales</taxon>
        <taxon>Atopobiaceae</taxon>
        <taxon>Olsenella</taxon>
    </lineage>
</organism>
<keyword evidence="4" id="KW-0472">Membrane</keyword>
<dbReference type="PROSITE" id="PS51677">
    <property type="entry name" value="NODB"/>
    <property type="match status" value="1"/>
</dbReference>
<feature type="transmembrane region" description="Helical" evidence="4">
    <location>
        <begin position="86"/>
        <end position="105"/>
    </location>
</feature>
<evidence type="ECO:0000256" key="3">
    <source>
        <dbReference type="SAM" id="MobiDB-lite"/>
    </source>
</evidence>
<dbReference type="GO" id="GO:0005975">
    <property type="term" value="P:carbohydrate metabolic process"/>
    <property type="evidence" value="ECO:0007669"/>
    <property type="project" value="InterPro"/>
</dbReference>
<evidence type="ECO:0000256" key="4">
    <source>
        <dbReference type="SAM" id="Phobius"/>
    </source>
</evidence>
<dbReference type="Pfam" id="PF01522">
    <property type="entry name" value="Polysacc_deac_1"/>
    <property type="match status" value="1"/>
</dbReference>
<dbReference type="GO" id="GO:0046872">
    <property type="term" value="F:metal ion binding"/>
    <property type="evidence" value="ECO:0007669"/>
    <property type="project" value="UniProtKB-KW"/>
</dbReference>
<reference evidence="6 7" key="1">
    <citation type="submission" date="2019-08" db="EMBL/GenBank/DDBJ databases">
        <title>In-depth cultivation of the pig gut microbiome towards novel bacterial diversity and tailored functional studies.</title>
        <authorList>
            <person name="Wylensek D."/>
            <person name="Hitch T.C.A."/>
            <person name="Clavel T."/>
        </authorList>
    </citation>
    <scope>NUCLEOTIDE SEQUENCE [LARGE SCALE GENOMIC DNA]</scope>
    <source>
        <strain evidence="6 7">CA-Schmier-601-WT-1</strain>
    </source>
</reference>
<sequence>MATGWTEMQKGYSHGGTQRGPMNHNGDTRATHRTKGTPRGGTPRETGPNSSHAHATHHEAHQGAERIVPVEPRGKAHRPRRHGGRATVIAIAAVVALAAGGAWMWHNRSVQVTLDGETYQTKNGSTLEQIIEQKGLSPKAGNLVSINGNVIKQGEGSAFSAKVNGSDLSQDQISSYHAKSGDSIQVSDGADKVEDSTTTSEDAEPKLTMKGDYGAVAYVSQWGKMGKKNVTTGKVSGETKETVTQEPQDVVITLHNVKPDNGKKLVALTFDDGPSTYTEQYLKILAQYNAKATFFNLGSQIREYPKLSKAIVDAGCQVASHTDKHQELPALDAESLQQEFTNTFKSIKDADGVDTTIFRPPYGEFKESTWLKSGGLVSASIIWNLDSEDWRRPGVDAIVSNCTTGVTSGDIILMHDGGGNRDQDVEALPKILQTLTDQGYTFVTMNELLASDSSIPSDIASGNATMPEGSVWPTQMEE</sequence>
<dbReference type="PANTHER" id="PTHR10587">
    <property type="entry name" value="GLYCOSYL TRANSFERASE-RELATED"/>
    <property type="match status" value="1"/>
</dbReference>
<keyword evidence="2" id="KW-0378">Hydrolase</keyword>
<feature type="region of interest" description="Disordered" evidence="3">
    <location>
        <begin position="459"/>
        <end position="478"/>
    </location>
</feature>
<feature type="domain" description="NodB homology" evidence="5">
    <location>
        <begin position="264"/>
        <end position="443"/>
    </location>
</feature>
<dbReference type="EMBL" id="VUNC01000002">
    <property type="protein sequence ID" value="MST72244.1"/>
    <property type="molecule type" value="Genomic_DNA"/>
</dbReference>
<proteinExistence type="predicted"/>
<evidence type="ECO:0000256" key="2">
    <source>
        <dbReference type="ARBA" id="ARBA00022801"/>
    </source>
</evidence>
<dbReference type="InterPro" id="IPR011330">
    <property type="entry name" value="Glyco_hydro/deAcase_b/a-brl"/>
</dbReference>
<dbReference type="InterPro" id="IPR050248">
    <property type="entry name" value="Polysacc_deacetylase_ArnD"/>
</dbReference>
<feature type="compositionally biased region" description="Polar residues" evidence="3">
    <location>
        <begin position="175"/>
        <end position="186"/>
    </location>
</feature>
<comment type="caution">
    <text evidence="6">The sequence shown here is derived from an EMBL/GenBank/DDBJ whole genome shotgun (WGS) entry which is preliminary data.</text>
</comment>
<feature type="region of interest" description="Disordered" evidence="3">
    <location>
        <begin position="1"/>
        <end position="83"/>
    </location>
</feature>
<keyword evidence="4" id="KW-0812">Transmembrane</keyword>
<dbReference type="PANTHER" id="PTHR10587:SF133">
    <property type="entry name" value="CHITIN DEACETYLASE 1-RELATED"/>
    <property type="match status" value="1"/>
</dbReference>
<dbReference type="GO" id="GO:0016810">
    <property type="term" value="F:hydrolase activity, acting on carbon-nitrogen (but not peptide) bonds"/>
    <property type="evidence" value="ECO:0007669"/>
    <property type="project" value="InterPro"/>
</dbReference>
<dbReference type="Gene3D" id="3.20.20.370">
    <property type="entry name" value="Glycoside hydrolase/deacetylase"/>
    <property type="match status" value="1"/>
</dbReference>
<dbReference type="Proteomes" id="UP000469325">
    <property type="component" value="Unassembled WGS sequence"/>
</dbReference>
<evidence type="ECO:0000313" key="6">
    <source>
        <dbReference type="EMBL" id="MST72244.1"/>
    </source>
</evidence>
<evidence type="ECO:0000313" key="7">
    <source>
        <dbReference type="Proteomes" id="UP000469325"/>
    </source>
</evidence>
<dbReference type="CDD" id="cd10917">
    <property type="entry name" value="CE4_NodB_like_6s_7s"/>
    <property type="match status" value="1"/>
</dbReference>
<gene>
    <name evidence="6" type="ORF">FYJ68_03865</name>
</gene>
<protein>
    <submittedName>
        <fullName evidence="6">Polysaccharide deacetylase family protein</fullName>
    </submittedName>
</protein>